<feature type="transmembrane region" description="Helical" evidence="10">
    <location>
        <begin position="184"/>
        <end position="206"/>
    </location>
</feature>
<dbReference type="PANTHER" id="PTHR19139:SF199">
    <property type="entry name" value="MIP17260P"/>
    <property type="match status" value="1"/>
</dbReference>
<evidence type="ECO:0000256" key="4">
    <source>
        <dbReference type="ARBA" id="ARBA00022475"/>
    </source>
</evidence>
<keyword evidence="5 8" id="KW-0812">Transmembrane</keyword>
<keyword evidence="6 10" id="KW-1133">Transmembrane helix</keyword>
<evidence type="ECO:0000256" key="9">
    <source>
        <dbReference type="SAM" id="MobiDB-lite"/>
    </source>
</evidence>
<dbReference type="Gene3D" id="1.20.1080.10">
    <property type="entry name" value="Glycerol uptake facilitator protein"/>
    <property type="match status" value="1"/>
</dbReference>
<dbReference type="AlphaFoldDB" id="A0A9W4EAB0"/>
<evidence type="ECO:0000256" key="8">
    <source>
        <dbReference type="RuleBase" id="RU000477"/>
    </source>
</evidence>
<feature type="transmembrane region" description="Helical" evidence="10">
    <location>
        <begin position="213"/>
        <end position="232"/>
    </location>
</feature>
<dbReference type="InterPro" id="IPR022357">
    <property type="entry name" value="MIP_CS"/>
</dbReference>
<dbReference type="SUPFAM" id="SSF81338">
    <property type="entry name" value="Aquaporin-like"/>
    <property type="match status" value="1"/>
</dbReference>
<sequence>MRFCTSPAAPVSGARSRLEGPSTRIDHPHRAAFRDSTTGARQKSVGSGSAVIGRREIIAEFLGTALLLACGLSAAIFNFSSGSPLLTLVPNDYIRRFLSVLLFSASATVIIYSPLGRISGGHINPAVTLAFFRLGKLTTKAAVAYIVAQFAGAVAGTAAVRFVWGARASNVRLGATLPGHAGIWVALGIETLATFLFMSLILTFIIRPRIAHFTAAAGGLFGIFLAFFSFPYSGASLNPARSFGPALLEELWATLWIYFVGPSIGAVAAATLFRNRIIPCGKLFHDSSYTCNFENCLYVANVASREASRPSGRDGRPRRGAQ</sequence>
<feature type="transmembrane region" description="Helical" evidence="10">
    <location>
        <begin position="57"/>
        <end position="77"/>
    </location>
</feature>
<evidence type="ECO:0000313" key="11">
    <source>
        <dbReference type="EMBL" id="CAG6397138.1"/>
    </source>
</evidence>
<evidence type="ECO:0000256" key="5">
    <source>
        <dbReference type="ARBA" id="ARBA00022692"/>
    </source>
</evidence>
<dbReference type="Pfam" id="PF00230">
    <property type="entry name" value="MIP"/>
    <property type="match status" value="1"/>
</dbReference>
<dbReference type="InterPro" id="IPR000425">
    <property type="entry name" value="MIP"/>
</dbReference>
<dbReference type="EMBL" id="CAJSLV010000081">
    <property type="protein sequence ID" value="CAG6397138.1"/>
    <property type="molecule type" value="Genomic_DNA"/>
</dbReference>
<reference evidence="11" key="1">
    <citation type="submission" date="2021-05" db="EMBL/GenBank/DDBJ databases">
        <authorList>
            <person name="Arsene-Ploetze F."/>
        </authorList>
    </citation>
    <scope>NUCLEOTIDE SEQUENCE</scope>
    <source>
        <strain evidence="11">DSM 42138</strain>
    </source>
</reference>
<dbReference type="PRINTS" id="PR00783">
    <property type="entry name" value="MINTRINSICP"/>
</dbReference>
<feature type="region of interest" description="Disordered" evidence="9">
    <location>
        <begin position="1"/>
        <end position="27"/>
    </location>
</feature>
<dbReference type="InterPro" id="IPR034294">
    <property type="entry name" value="Aquaporin_transptr"/>
</dbReference>
<keyword evidence="3 8" id="KW-0813">Transport</keyword>
<comment type="subcellular location">
    <subcellularLocation>
        <location evidence="1">Cell membrane</location>
        <topology evidence="1">Multi-pass membrane protein</topology>
    </subcellularLocation>
</comment>
<evidence type="ECO:0000313" key="12">
    <source>
        <dbReference type="Proteomes" id="UP001152519"/>
    </source>
</evidence>
<feature type="transmembrane region" description="Helical" evidence="10">
    <location>
        <begin position="142"/>
        <end position="164"/>
    </location>
</feature>
<evidence type="ECO:0000256" key="7">
    <source>
        <dbReference type="ARBA" id="ARBA00023136"/>
    </source>
</evidence>
<feature type="transmembrane region" description="Helical" evidence="10">
    <location>
        <begin position="97"/>
        <end position="115"/>
    </location>
</feature>
<dbReference type="Proteomes" id="UP001152519">
    <property type="component" value="Unassembled WGS sequence"/>
</dbReference>
<name>A0A9W4EAB0_9ACTN</name>
<dbReference type="PANTHER" id="PTHR19139">
    <property type="entry name" value="AQUAPORIN TRANSPORTER"/>
    <property type="match status" value="1"/>
</dbReference>
<evidence type="ECO:0000256" key="10">
    <source>
        <dbReference type="SAM" id="Phobius"/>
    </source>
</evidence>
<evidence type="ECO:0000256" key="3">
    <source>
        <dbReference type="ARBA" id="ARBA00022448"/>
    </source>
</evidence>
<evidence type="ECO:0000256" key="2">
    <source>
        <dbReference type="ARBA" id="ARBA00006175"/>
    </source>
</evidence>
<comment type="similarity">
    <text evidence="2 8">Belongs to the MIP/aquaporin (TC 1.A.8) family.</text>
</comment>
<keyword evidence="4" id="KW-1003">Cell membrane</keyword>
<gene>
    <name evidence="11" type="ORF">SCOCK_50187</name>
</gene>
<keyword evidence="12" id="KW-1185">Reference proteome</keyword>
<evidence type="ECO:0000256" key="6">
    <source>
        <dbReference type="ARBA" id="ARBA00022989"/>
    </source>
</evidence>
<comment type="caution">
    <text evidence="11">The sequence shown here is derived from an EMBL/GenBank/DDBJ whole genome shotgun (WGS) entry which is preliminary data.</text>
</comment>
<evidence type="ECO:0000256" key="1">
    <source>
        <dbReference type="ARBA" id="ARBA00004651"/>
    </source>
</evidence>
<evidence type="ECO:0008006" key="13">
    <source>
        <dbReference type="Google" id="ProtNLM"/>
    </source>
</evidence>
<protein>
    <recommendedName>
        <fullName evidence="13">Aquaporin family protein</fullName>
    </recommendedName>
</protein>
<dbReference type="InterPro" id="IPR023271">
    <property type="entry name" value="Aquaporin-like"/>
</dbReference>
<dbReference type="PROSITE" id="PS00221">
    <property type="entry name" value="MIP"/>
    <property type="match status" value="1"/>
</dbReference>
<accession>A0A9W4EAB0</accession>
<keyword evidence="7 10" id="KW-0472">Membrane</keyword>
<feature type="transmembrane region" description="Helical" evidence="10">
    <location>
        <begin position="252"/>
        <end position="273"/>
    </location>
</feature>
<organism evidence="11 12">
    <name type="scientific">Actinacidiphila cocklensis</name>
    <dbReference type="NCBI Taxonomy" id="887465"/>
    <lineage>
        <taxon>Bacteria</taxon>
        <taxon>Bacillati</taxon>
        <taxon>Actinomycetota</taxon>
        <taxon>Actinomycetes</taxon>
        <taxon>Kitasatosporales</taxon>
        <taxon>Streptomycetaceae</taxon>
        <taxon>Actinacidiphila</taxon>
    </lineage>
</organism>
<dbReference type="GO" id="GO:0005886">
    <property type="term" value="C:plasma membrane"/>
    <property type="evidence" value="ECO:0007669"/>
    <property type="project" value="UniProtKB-SubCell"/>
</dbReference>
<proteinExistence type="inferred from homology"/>
<dbReference type="GO" id="GO:0015250">
    <property type="term" value="F:water channel activity"/>
    <property type="evidence" value="ECO:0007669"/>
    <property type="project" value="TreeGrafter"/>
</dbReference>